<dbReference type="EMBL" id="BNEA01000015">
    <property type="protein sequence ID" value="GHI53965.1"/>
    <property type="molecule type" value="Genomic_DNA"/>
</dbReference>
<feature type="region of interest" description="Disordered" evidence="1">
    <location>
        <begin position="79"/>
        <end position="149"/>
    </location>
</feature>
<gene>
    <name evidence="2" type="ORF">Srubr_38110</name>
</gene>
<evidence type="ECO:0000313" key="3">
    <source>
        <dbReference type="Proteomes" id="UP000646738"/>
    </source>
</evidence>
<evidence type="ECO:0000313" key="2">
    <source>
        <dbReference type="EMBL" id="GHI53965.1"/>
    </source>
</evidence>
<comment type="caution">
    <text evidence="2">The sequence shown here is derived from an EMBL/GenBank/DDBJ whole genome shotgun (WGS) entry which is preliminary data.</text>
</comment>
<reference evidence="3" key="1">
    <citation type="submission" date="2023-07" db="EMBL/GenBank/DDBJ databases">
        <title>Whole genome shotgun sequence of Streptomyces achromogenes subsp. rubradiris NBRC 14000.</title>
        <authorList>
            <person name="Komaki H."/>
            <person name="Tamura T."/>
        </authorList>
    </citation>
    <scope>NUCLEOTIDE SEQUENCE [LARGE SCALE GENOMIC DNA]</scope>
    <source>
        <strain evidence="3">NBRC 14000</strain>
    </source>
</reference>
<evidence type="ECO:0000256" key="1">
    <source>
        <dbReference type="SAM" id="MobiDB-lite"/>
    </source>
</evidence>
<sequence>MDPGTHFAFGTHPEHGFVAAFTTTMPAHLGHWFLTREQFEPVPGHPTLFRLTEPDRDGARRARHAVNDLRALGYTVDADLRLDPHPPSRSARPARPHALPERRNRLAQAAAVRSPQHRATPPTTTPATRPIPPKPAYAPTVHLHTGRSR</sequence>
<dbReference type="RefSeq" id="WP_189999551.1">
    <property type="nucleotide sequence ID" value="NZ_BNCB01000030.1"/>
</dbReference>
<accession>A0ABQ3RDN2</accession>
<feature type="compositionally biased region" description="Low complexity" evidence="1">
    <location>
        <begin position="88"/>
        <end position="97"/>
    </location>
</feature>
<organism evidence="2 3">
    <name type="scientific">Streptomyces rubradiris</name>
    <name type="common">Streptomyces achromogenes subsp. rubradiris</name>
    <dbReference type="NCBI Taxonomy" id="285531"/>
    <lineage>
        <taxon>Bacteria</taxon>
        <taxon>Bacillati</taxon>
        <taxon>Actinomycetota</taxon>
        <taxon>Actinomycetes</taxon>
        <taxon>Kitasatosporales</taxon>
        <taxon>Streptomycetaceae</taxon>
        <taxon>Streptomyces</taxon>
    </lineage>
</organism>
<keyword evidence="3" id="KW-1185">Reference proteome</keyword>
<dbReference type="Proteomes" id="UP000646738">
    <property type="component" value="Unassembled WGS sequence"/>
</dbReference>
<protein>
    <submittedName>
        <fullName evidence="2">Uncharacterized protein</fullName>
    </submittedName>
</protein>
<name>A0ABQ3RDN2_STRRR</name>
<proteinExistence type="predicted"/>
<feature type="compositionally biased region" description="Low complexity" evidence="1">
    <location>
        <begin position="119"/>
        <end position="128"/>
    </location>
</feature>